<dbReference type="Pfam" id="PF06803">
    <property type="entry name" value="DUF1232"/>
    <property type="match status" value="1"/>
</dbReference>
<evidence type="ECO:0000256" key="4">
    <source>
        <dbReference type="ARBA" id="ARBA00023136"/>
    </source>
</evidence>
<keyword evidence="7" id="KW-1185">Reference proteome</keyword>
<evidence type="ECO:0000256" key="1">
    <source>
        <dbReference type="ARBA" id="ARBA00004127"/>
    </source>
</evidence>
<dbReference type="Proteomes" id="UP001168640">
    <property type="component" value="Unassembled WGS sequence"/>
</dbReference>
<feature type="domain" description="DUF1232" evidence="5">
    <location>
        <begin position="75"/>
        <end position="110"/>
    </location>
</feature>
<evidence type="ECO:0000259" key="5">
    <source>
        <dbReference type="Pfam" id="PF06803"/>
    </source>
</evidence>
<comment type="caution">
    <text evidence="6">The sequence shown here is derived from an EMBL/GenBank/DDBJ whole genome shotgun (WGS) entry which is preliminary data.</text>
</comment>
<protein>
    <submittedName>
        <fullName evidence="6">YkvA family protein</fullName>
    </submittedName>
</protein>
<evidence type="ECO:0000256" key="3">
    <source>
        <dbReference type="ARBA" id="ARBA00022989"/>
    </source>
</evidence>
<organism evidence="6 7">
    <name type="scientific">Marinobacter suaedae</name>
    <dbReference type="NCBI Taxonomy" id="3057675"/>
    <lineage>
        <taxon>Bacteria</taxon>
        <taxon>Pseudomonadati</taxon>
        <taxon>Pseudomonadota</taxon>
        <taxon>Gammaproteobacteria</taxon>
        <taxon>Pseudomonadales</taxon>
        <taxon>Marinobacteraceae</taxon>
        <taxon>Marinobacter</taxon>
    </lineage>
</organism>
<keyword evidence="4" id="KW-0472">Membrane</keyword>
<accession>A0ABT8W010</accession>
<dbReference type="RefSeq" id="WP_302909438.1">
    <property type="nucleotide sequence ID" value="NZ_JAUMIS010000001.1"/>
</dbReference>
<gene>
    <name evidence="6" type="ORF">QVZ43_07570</name>
</gene>
<name>A0ABT8W010_9GAMM</name>
<comment type="subcellular location">
    <subcellularLocation>
        <location evidence="1">Endomembrane system</location>
        <topology evidence="1">Multi-pass membrane protein</topology>
    </subcellularLocation>
</comment>
<evidence type="ECO:0000313" key="7">
    <source>
        <dbReference type="Proteomes" id="UP001168640"/>
    </source>
</evidence>
<reference evidence="6" key="1">
    <citation type="submission" date="2023-07" db="EMBL/GenBank/DDBJ databases">
        <title>Marinobacter sp. chi1 genome sequencing and assembly.</title>
        <authorList>
            <person name="Park S."/>
        </authorList>
    </citation>
    <scope>NUCLEOTIDE SEQUENCE</scope>
    <source>
        <strain evidence="6">Chi1</strain>
    </source>
</reference>
<keyword evidence="3" id="KW-1133">Transmembrane helix</keyword>
<sequence length="142" mass="16559">MALFSQKSAEKQLKEESEKVHRQDLETLLERQKAIEEKVRNSGRLERFGTDIRLMFSMIRDYWYGNYRSVPWKTIAAVAGALIYVMNPLDVIPDLIFGFGFLDDAGVVALCLKLFESDLHEYAAWKEQKEQQERDKLTPDQI</sequence>
<evidence type="ECO:0000313" key="6">
    <source>
        <dbReference type="EMBL" id="MDO3721580.1"/>
    </source>
</evidence>
<dbReference type="EMBL" id="JAUMIS010000001">
    <property type="protein sequence ID" value="MDO3721580.1"/>
    <property type="molecule type" value="Genomic_DNA"/>
</dbReference>
<keyword evidence="2" id="KW-0812">Transmembrane</keyword>
<dbReference type="InterPro" id="IPR010652">
    <property type="entry name" value="DUF1232"/>
</dbReference>
<proteinExistence type="predicted"/>
<evidence type="ECO:0000256" key="2">
    <source>
        <dbReference type="ARBA" id="ARBA00022692"/>
    </source>
</evidence>